<organism evidence="2 3">
    <name type="scientific">Pleionea litopenaei</name>
    <dbReference type="NCBI Taxonomy" id="3070815"/>
    <lineage>
        <taxon>Bacteria</taxon>
        <taxon>Pseudomonadati</taxon>
        <taxon>Pseudomonadota</taxon>
        <taxon>Gammaproteobacteria</taxon>
        <taxon>Oceanospirillales</taxon>
        <taxon>Pleioneaceae</taxon>
        <taxon>Pleionea</taxon>
    </lineage>
</organism>
<sequence>MRSILTFIFFIFSSGVFAVDENSFKSGVDPATAREILYIDKGLYTGDFVAYEESFLLYKVKDGGELGRNITGVRILDIVNKHSYFIYPWDFKGMTTENPFGNGPKIKSVNRIVNKFKIELVGSKSYIIFDLGNKSFDFSNL</sequence>
<accession>A0AA51RS60</accession>
<dbReference type="KEGG" id="plei:Q9312_15280"/>
<dbReference type="AlphaFoldDB" id="A0AA51RS60"/>
<name>A0AA51RS60_9GAMM</name>
<dbReference type="RefSeq" id="WP_309201727.1">
    <property type="nucleotide sequence ID" value="NZ_CP133548.1"/>
</dbReference>
<evidence type="ECO:0000313" key="2">
    <source>
        <dbReference type="EMBL" id="WMS86582.1"/>
    </source>
</evidence>
<keyword evidence="3" id="KW-1185">Reference proteome</keyword>
<feature type="chain" id="PRO_5041276493" evidence="1">
    <location>
        <begin position="19"/>
        <end position="141"/>
    </location>
</feature>
<evidence type="ECO:0000313" key="3">
    <source>
        <dbReference type="Proteomes" id="UP001239782"/>
    </source>
</evidence>
<feature type="signal peptide" evidence="1">
    <location>
        <begin position="1"/>
        <end position="18"/>
    </location>
</feature>
<gene>
    <name evidence="2" type="ORF">Q9312_15280</name>
</gene>
<protein>
    <submittedName>
        <fullName evidence="2">Uncharacterized protein</fullName>
    </submittedName>
</protein>
<dbReference type="EMBL" id="CP133548">
    <property type="protein sequence ID" value="WMS86582.1"/>
    <property type="molecule type" value="Genomic_DNA"/>
</dbReference>
<reference evidence="2 3" key="1">
    <citation type="submission" date="2023-08" db="EMBL/GenBank/DDBJ databases">
        <title>Pleionea litopenaei sp. nov., isolated from stomach of juvenile Litopenaeus vannamei.</title>
        <authorList>
            <person name="Rho A.M."/>
            <person name="Hwang C.Y."/>
        </authorList>
    </citation>
    <scope>NUCLEOTIDE SEQUENCE [LARGE SCALE GENOMIC DNA]</scope>
    <source>
        <strain evidence="2 3">HL-JVS1</strain>
    </source>
</reference>
<dbReference type="Proteomes" id="UP001239782">
    <property type="component" value="Chromosome"/>
</dbReference>
<keyword evidence="1" id="KW-0732">Signal</keyword>
<proteinExistence type="predicted"/>
<evidence type="ECO:0000256" key="1">
    <source>
        <dbReference type="SAM" id="SignalP"/>
    </source>
</evidence>